<comment type="caution">
    <text evidence="7">The sequence shown here is derived from an EMBL/GenBank/DDBJ whole genome shotgun (WGS) entry which is preliminary data.</text>
</comment>
<proteinExistence type="inferred from homology"/>
<dbReference type="PANTHER" id="PTHR43820">
    <property type="entry name" value="HIGH-AFFINITY BRANCHED-CHAIN AMINO ACID TRANSPORT ATP-BINDING PROTEIN LIVF"/>
    <property type="match status" value="1"/>
</dbReference>
<evidence type="ECO:0000256" key="5">
    <source>
        <dbReference type="ARBA" id="ARBA00022970"/>
    </source>
</evidence>
<dbReference type="SUPFAM" id="SSF52540">
    <property type="entry name" value="P-loop containing nucleoside triphosphate hydrolases"/>
    <property type="match status" value="1"/>
</dbReference>
<keyword evidence="2" id="KW-0813">Transport</keyword>
<sequence>MLEVRGIDAFYGEVQVLRDLSLSVNAGEVLCMLGRNGAGKTTTLKAIMGLVRPRSGAVVLDGTDLSRLPAHEVPRHGVAYVPQGRRLFAELTVAENLEIGLMARHKDRDTLDRTLALFPVLKERMKQRSGTLSGGEQQMLAMARALCLEPKVLLLDEPTEGLMPSMIATIRDSVSQLRDQGVAVILVEQRVDAVLPVADRVAFVENGRVRDTVDVETLRGDLSLVHKYVGVGH</sequence>
<dbReference type="Pfam" id="PF00005">
    <property type="entry name" value="ABC_tran"/>
    <property type="match status" value="1"/>
</dbReference>
<dbReference type="EMBL" id="JAZHOF010000008">
    <property type="protein sequence ID" value="MEJ8573625.1"/>
    <property type="molecule type" value="Genomic_DNA"/>
</dbReference>
<accession>A0AAW9RNW3</accession>
<evidence type="ECO:0000313" key="7">
    <source>
        <dbReference type="EMBL" id="MEJ8573625.1"/>
    </source>
</evidence>
<dbReference type="GO" id="GO:0015807">
    <property type="term" value="P:L-amino acid transport"/>
    <property type="evidence" value="ECO:0007669"/>
    <property type="project" value="TreeGrafter"/>
</dbReference>
<evidence type="ECO:0000256" key="3">
    <source>
        <dbReference type="ARBA" id="ARBA00022741"/>
    </source>
</evidence>
<dbReference type="InterPro" id="IPR052156">
    <property type="entry name" value="BCAA_Transport_ATP-bd_LivF"/>
</dbReference>
<dbReference type="PANTHER" id="PTHR43820:SF5">
    <property type="entry name" value="HIGH-AFFINITY BRANCHED-CHAIN AMINO ACID TRANSPORT ATP-BINDING PROTEIN"/>
    <property type="match status" value="1"/>
</dbReference>
<evidence type="ECO:0000313" key="8">
    <source>
        <dbReference type="Proteomes" id="UP001378188"/>
    </source>
</evidence>
<dbReference type="GO" id="GO:0016887">
    <property type="term" value="F:ATP hydrolysis activity"/>
    <property type="evidence" value="ECO:0007669"/>
    <property type="project" value="InterPro"/>
</dbReference>
<dbReference type="InterPro" id="IPR027417">
    <property type="entry name" value="P-loop_NTPase"/>
</dbReference>
<name>A0AAW9RNW3_9HYPH</name>
<dbReference type="InterPro" id="IPR003593">
    <property type="entry name" value="AAA+_ATPase"/>
</dbReference>
<dbReference type="Gene3D" id="3.40.50.300">
    <property type="entry name" value="P-loop containing nucleotide triphosphate hydrolases"/>
    <property type="match status" value="1"/>
</dbReference>
<evidence type="ECO:0000256" key="2">
    <source>
        <dbReference type="ARBA" id="ARBA00022448"/>
    </source>
</evidence>
<dbReference type="PROSITE" id="PS50893">
    <property type="entry name" value="ABC_TRANSPORTER_2"/>
    <property type="match status" value="1"/>
</dbReference>
<dbReference type="InterPro" id="IPR003439">
    <property type="entry name" value="ABC_transporter-like_ATP-bd"/>
</dbReference>
<organism evidence="7 8">
    <name type="scientific">Microbaculum marinum</name>
    <dbReference type="NCBI Taxonomy" id="1764581"/>
    <lineage>
        <taxon>Bacteria</taxon>
        <taxon>Pseudomonadati</taxon>
        <taxon>Pseudomonadota</taxon>
        <taxon>Alphaproteobacteria</taxon>
        <taxon>Hyphomicrobiales</taxon>
        <taxon>Tepidamorphaceae</taxon>
        <taxon>Microbaculum</taxon>
    </lineage>
</organism>
<keyword evidence="5" id="KW-0029">Amino-acid transport</keyword>
<keyword evidence="4 7" id="KW-0067">ATP-binding</keyword>
<comment type="similarity">
    <text evidence="1">Belongs to the ABC transporter superfamily.</text>
</comment>
<dbReference type="RefSeq" id="WP_340331329.1">
    <property type="nucleotide sequence ID" value="NZ_JAZHOF010000008.1"/>
</dbReference>
<protein>
    <submittedName>
        <fullName evidence="7">ABC transporter ATP-binding protein</fullName>
    </submittedName>
</protein>
<dbReference type="SMART" id="SM00382">
    <property type="entry name" value="AAA"/>
    <property type="match status" value="1"/>
</dbReference>
<gene>
    <name evidence="7" type="ORF">V3328_19195</name>
</gene>
<evidence type="ECO:0000256" key="1">
    <source>
        <dbReference type="ARBA" id="ARBA00005417"/>
    </source>
</evidence>
<keyword evidence="8" id="KW-1185">Reference proteome</keyword>
<reference evidence="7 8" key="1">
    <citation type="submission" date="2024-02" db="EMBL/GenBank/DDBJ databases">
        <title>Genome analysis and characterization of Microbaculum marinisediminis sp. nov., isolated from marine sediment.</title>
        <authorList>
            <person name="Du Z.-J."/>
            <person name="Ye Y.-Q."/>
            <person name="Zhang Z.-R."/>
            <person name="Yuan S.-M."/>
            <person name="Zhang X.-Y."/>
        </authorList>
    </citation>
    <scope>NUCLEOTIDE SEQUENCE [LARGE SCALE GENOMIC DNA]</scope>
    <source>
        <strain evidence="7 8">SDUM1044001</strain>
    </source>
</reference>
<keyword evidence="3" id="KW-0547">Nucleotide-binding</keyword>
<dbReference type="GO" id="GO:0015658">
    <property type="term" value="F:branched-chain amino acid transmembrane transporter activity"/>
    <property type="evidence" value="ECO:0007669"/>
    <property type="project" value="TreeGrafter"/>
</dbReference>
<evidence type="ECO:0000256" key="4">
    <source>
        <dbReference type="ARBA" id="ARBA00022840"/>
    </source>
</evidence>
<evidence type="ECO:0000259" key="6">
    <source>
        <dbReference type="PROSITE" id="PS50893"/>
    </source>
</evidence>
<dbReference type="Proteomes" id="UP001378188">
    <property type="component" value="Unassembled WGS sequence"/>
</dbReference>
<dbReference type="InterPro" id="IPR017871">
    <property type="entry name" value="ABC_transporter-like_CS"/>
</dbReference>
<feature type="domain" description="ABC transporter" evidence="6">
    <location>
        <begin position="2"/>
        <end position="231"/>
    </location>
</feature>
<dbReference type="CDD" id="cd03224">
    <property type="entry name" value="ABC_TM1139_LivF_branched"/>
    <property type="match status" value="1"/>
</dbReference>
<dbReference type="PROSITE" id="PS00211">
    <property type="entry name" value="ABC_TRANSPORTER_1"/>
    <property type="match status" value="1"/>
</dbReference>
<dbReference type="GO" id="GO:0005524">
    <property type="term" value="F:ATP binding"/>
    <property type="evidence" value="ECO:0007669"/>
    <property type="project" value="UniProtKB-KW"/>
</dbReference>
<dbReference type="AlphaFoldDB" id="A0AAW9RNW3"/>